<dbReference type="SMART" id="SM00320">
    <property type="entry name" value="WD40"/>
    <property type="match status" value="3"/>
</dbReference>
<evidence type="ECO:0000256" key="6">
    <source>
        <dbReference type="PROSITE-ProRule" id="PRU00221"/>
    </source>
</evidence>
<dbReference type="PROSITE" id="PS50294">
    <property type="entry name" value="WD_REPEATS_REGION"/>
    <property type="match status" value="2"/>
</dbReference>
<feature type="compositionally biased region" description="Basic and acidic residues" evidence="7">
    <location>
        <begin position="408"/>
        <end position="432"/>
    </location>
</feature>
<dbReference type="VEuPathDB" id="TriTrypDB:TCDM_07925"/>
<evidence type="ECO:0000256" key="4">
    <source>
        <dbReference type="ARBA" id="ARBA00022980"/>
    </source>
</evidence>
<dbReference type="VEuPathDB" id="TriTrypDB:BCY84_12175"/>
<organism evidence="8 9">
    <name type="scientific">Trypanosoma cruzi</name>
    <dbReference type="NCBI Taxonomy" id="5693"/>
    <lineage>
        <taxon>Eukaryota</taxon>
        <taxon>Discoba</taxon>
        <taxon>Euglenozoa</taxon>
        <taxon>Kinetoplastea</taxon>
        <taxon>Metakinetoplastina</taxon>
        <taxon>Trypanosomatida</taxon>
        <taxon>Trypanosomatidae</taxon>
        <taxon>Trypanosoma</taxon>
        <taxon>Schizotrypanum</taxon>
    </lineage>
</organism>
<dbReference type="EMBL" id="PRFC01000115">
    <property type="protein sequence ID" value="PWV06439.1"/>
    <property type="molecule type" value="Genomic_DNA"/>
</dbReference>
<dbReference type="VEuPathDB" id="TriTrypDB:TcCL_ESM05039"/>
<dbReference type="VEuPathDB" id="TriTrypDB:Tc_MARK_2380"/>
<evidence type="ECO:0000256" key="1">
    <source>
        <dbReference type="ARBA" id="ARBA00004123"/>
    </source>
</evidence>
<dbReference type="VEuPathDB" id="TriTrypDB:TCSYLVIO_005180"/>
<dbReference type="InterPro" id="IPR001680">
    <property type="entry name" value="WD40_rpt"/>
</dbReference>
<dbReference type="VEuPathDB" id="TriTrypDB:ECC02_004488"/>
<dbReference type="GO" id="GO:0005840">
    <property type="term" value="C:ribosome"/>
    <property type="evidence" value="ECO:0007669"/>
    <property type="project" value="UniProtKB-KW"/>
</dbReference>
<dbReference type="VEuPathDB" id="TriTrypDB:TcCLB.510039.80"/>
<protein>
    <submittedName>
        <fullName evidence="8">Uncharacterized protein</fullName>
    </submittedName>
</protein>
<dbReference type="PROSITE" id="PS50082">
    <property type="entry name" value="WD_REPEATS_2"/>
    <property type="match status" value="2"/>
</dbReference>
<evidence type="ECO:0000256" key="3">
    <source>
        <dbReference type="ARBA" id="ARBA00022737"/>
    </source>
</evidence>
<dbReference type="VEuPathDB" id="TriTrypDB:TcG_07212"/>
<keyword evidence="3" id="KW-0677">Repeat</keyword>
<evidence type="ECO:0000313" key="9">
    <source>
        <dbReference type="Proteomes" id="UP000246078"/>
    </source>
</evidence>
<accession>A0A2V2WFR7</accession>
<dbReference type="InterPro" id="IPR015943">
    <property type="entry name" value="WD40/YVTN_repeat-like_dom_sf"/>
</dbReference>
<comment type="subcellular location">
    <subcellularLocation>
        <location evidence="1">Nucleus</location>
    </subcellularLocation>
</comment>
<feature type="region of interest" description="Disordered" evidence="7">
    <location>
        <begin position="231"/>
        <end position="275"/>
    </location>
</feature>
<dbReference type="Gene3D" id="2.130.10.10">
    <property type="entry name" value="YVTN repeat-like/Quinoprotein amine dehydrogenase"/>
    <property type="match status" value="1"/>
</dbReference>
<evidence type="ECO:0000313" key="8">
    <source>
        <dbReference type="EMBL" id="PWV06439.1"/>
    </source>
</evidence>
<dbReference type="PANTHER" id="PTHR19865">
    <property type="entry name" value="U3 SMALL NUCLEOLAR RNA INTERACTING PROTEIN 2"/>
    <property type="match status" value="1"/>
</dbReference>
<dbReference type="SMR" id="A0A2V2WFR7"/>
<dbReference type="InterPro" id="IPR039241">
    <property type="entry name" value="Rrp9-like"/>
</dbReference>
<dbReference type="VEuPathDB" id="TriTrypDB:C4B63_147g74"/>
<reference evidence="8 9" key="1">
    <citation type="journal article" date="2018" name="Microb. Genom.">
        <title>Expanding an expanded genome: long-read sequencing of Trypanosoma cruzi.</title>
        <authorList>
            <person name="Berna L."/>
            <person name="Rodriguez M."/>
            <person name="Chiribao M.L."/>
            <person name="Parodi-Talice A."/>
            <person name="Pita S."/>
            <person name="Rijo G."/>
            <person name="Alvarez-Valin F."/>
            <person name="Robello C."/>
        </authorList>
    </citation>
    <scope>NUCLEOTIDE SEQUENCE [LARGE SCALE GENOMIC DNA]</scope>
    <source>
        <strain evidence="8 9">TCC</strain>
    </source>
</reference>
<dbReference type="AlphaFoldDB" id="A0A2V2WFR7"/>
<dbReference type="Pfam" id="PF00400">
    <property type="entry name" value="WD40"/>
    <property type="match status" value="3"/>
</dbReference>
<dbReference type="Proteomes" id="UP000246078">
    <property type="component" value="Unassembled WGS sequence"/>
</dbReference>
<dbReference type="InterPro" id="IPR019775">
    <property type="entry name" value="WD40_repeat_CS"/>
</dbReference>
<feature type="region of interest" description="Disordered" evidence="7">
    <location>
        <begin position="400"/>
        <end position="470"/>
    </location>
</feature>
<dbReference type="GO" id="GO:0034511">
    <property type="term" value="F:U3 snoRNA binding"/>
    <property type="evidence" value="ECO:0007669"/>
    <property type="project" value="InterPro"/>
</dbReference>
<keyword evidence="5" id="KW-0539">Nucleus</keyword>
<evidence type="ECO:0000256" key="2">
    <source>
        <dbReference type="ARBA" id="ARBA00022574"/>
    </source>
</evidence>
<dbReference type="PANTHER" id="PTHR19865:SF0">
    <property type="entry name" value="U3 SMALL NUCLEOLAR RNA-INTERACTING PROTEIN 2"/>
    <property type="match status" value="1"/>
</dbReference>
<feature type="repeat" description="WD" evidence="6">
    <location>
        <begin position="172"/>
        <end position="205"/>
    </location>
</feature>
<keyword evidence="2 6" id="KW-0853">WD repeat</keyword>
<gene>
    <name evidence="8" type="ORF">C3747_115g101</name>
</gene>
<dbReference type="SUPFAM" id="SSF50978">
    <property type="entry name" value="WD40 repeat-like"/>
    <property type="match status" value="1"/>
</dbReference>
<feature type="repeat" description="WD" evidence="6">
    <location>
        <begin position="129"/>
        <end position="171"/>
    </location>
</feature>
<feature type="compositionally biased region" description="Acidic residues" evidence="7">
    <location>
        <begin position="433"/>
        <end position="470"/>
    </location>
</feature>
<dbReference type="VEuPathDB" id="TriTrypDB:TcCLB.509979.100"/>
<proteinExistence type="predicted"/>
<dbReference type="VEuPathDB" id="TriTrypDB:C4B63_24g267"/>
<dbReference type="OMA" id="WPAHNGG"/>
<evidence type="ECO:0000256" key="5">
    <source>
        <dbReference type="ARBA" id="ARBA00023242"/>
    </source>
</evidence>
<dbReference type="OrthoDB" id="1068471at2759"/>
<dbReference type="VEuPathDB" id="TriTrypDB:C3747_115g101"/>
<keyword evidence="4" id="KW-0689">Ribosomal protein</keyword>
<dbReference type="VEuPathDB" id="TriTrypDB:TcYC6_0086540"/>
<dbReference type="GO" id="GO:0032040">
    <property type="term" value="C:small-subunit processome"/>
    <property type="evidence" value="ECO:0007669"/>
    <property type="project" value="TreeGrafter"/>
</dbReference>
<keyword evidence="4" id="KW-0687">Ribonucleoprotein</keyword>
<evidence type="ECO:0000256" key="7">
    <source>
        <dbReference type="SAM" id="MobiDB-lite"/>
    </source>
</evidence>
<sequence>MAGRTITSMCTVEDESPAPLFVGREDGSIELYGSADAACFGKPSLILYGHTKAVTAMFAPSTDEVFSCSMDGTLRHWSTERELEEMKHCLNVSRVGTPLRCLMMHEGALYTGGNDGCLYAIEGSRRSSWPGHKDVLSCITVVAEDSQYVITGSYDNQIRVWDTRLAKTIRLLVGHQNHVKCLRVIGAGELLLSFGRDLTIKIWRLPEFGDEDEEDVAPSSPDNIRQATVSFREPTDTTPMPDHPAATATDGGEESGEVPAKASSSPEVNPGPADESVNKHYRAAVQGATAVKSAIKTRPQPPMRQLRCVGTIEIPEAPHVVAATSNEASYCHIGTSDGYVVGVNVRALSRSVLQFPSRNAAEVRADTRGTRLTLRLSIRSIKKRCRNAIQKKQLELLRAAKHARAKKKAEERKERAAARAAEREARAAKRAEEEDDDEEEEEEDEDEEQDMEEEEEEENDGDEEQEEEEDPLALLDDAQREELAAFRKQQEKERDEEIESLRKAAEERNKVVGKIGSATYDTTRDRFFFLSFTSYKKIGSDAVLGLVALPGGTCCAAQSDRIKSADTTPGITYL</sequence>
<comment type="caution">
    <text evidence="8">The sequence shown here is derived from an EMBL/GenBank/DDBJ whole genome shotgun (WGS) entry which is preliminary data.</text>
</comment>
<dbReference type="VEuPathDB" id="TriTrypDB:TcCL_NonESM07956"/>
<dbReference type="InterPro" id="IPR036322">
    <property type="entry name" value="WD40_repeat_dom_sf"/>
</dbReference>
<dbReference type="PROSITE" id="PS00678">
    <property type="entry name" value="WD_REPEATS_1"/>
    <property type="match status" value="1"/>
</dbReference>
<name>A0A2V2WFR7_TRYCR</name>
<dbReference type="VEuPathDB" id="TriTrypDB:TcBrA4_0095950"/>